<evidence type="ECO:0000256" key="4">
    <source>
        <dbReference type="ARBA" id="ARBA00023136"/>
    </source>
</evidence>
<evidence type="ECO:0000256" key="3">
    <source>
        <dbReference type="ARBA" id="ARBA00022989"/>
    </source>
</evidence>
<dbReference type="OrthoDB" id="5984008at2759"/>
<dbReference type="FunFam" id="3.40.50.2300:FF:000020">
    <property type="entry name" value="Glutamate receptor ionotropic, NMDA 2B, putative"/>
    <property type="match status" value="1"/>
</dbReference>
<dbReference type="InterPro" id="IPR028082">
    <property type="entry name" value="Peripla_BP_I"/>
</dbReference>
<dbReference type="Proteomes" id="UP000269221">
    <property type="component" value="Unassembled WGS sequence"/>
</dbReference>
<protein>
    <recommendedName>
        <fullName evidence="5">Receptor ligand binding region domain-containing protein</fullName>
    </recommendedName>
</protein>
<dbReference type="STRING" id="333673.A0A3M0JQQ1"/>
<sequence>MPCRAVPCCAVPGHAVPCCCRAMPCRVVPCRAMPCRAVPCQAVPQRWRARCGASRQDAGGRGPAAVAEEKLLLCALLPWKLRYRTRTRAVGYDRFPSLRLCLSFSKFIFPLGYIQNIEYDSLREETSRPCPTSANPFPSTYEITSHQSPKEGFMDESSMFFQFGPSIEQQASVMLNIMEEYDWYIFSIVTTYFPGYQDFVNKIRSTIEHSFVGWELEEVLLLDMSLDDGDSKIQNQLKKLQSPVILLYCTKEEATYIFEVANSVGLTGYGYTWIVPSLVAGDTDTVPSEFPTGLISVSYDEWDYGLPARVRDGIAIITTAASDMLSEHSFIPEPKSSCYNTQEKRIYQSNMLNRILEIPGFSVEVHDGTAKMFVPQQARRLSPAQMGFVRGGEEERYANECLGLGTKPQFLWWLWKDDSSGKGSSLTV</sequence>
<dbReference type="GO" id="GO:0016020">
    <property type="term" value="C:membrane"/>
    <property type="evidence" value="ECO:0007669"/>
    <property type="project" value="UniProtKB-SubCell"/>
</dbReference>
<accession>A0A3M0JQQ1</accession>
<dbReference type="Pfam" id="PF01094">
    <property type="entry name" value="ANF_receptor"/>
    <property type="match status" value="1"/>
</dbReference>
<dbReference type="EMBL" id="QRBI01000131">
    <property type="protein sequence ID" value="RMC03323.1"/>
    <property type="molecule type" value="Genomic_DNA"/>
</dbReference>
<dbReference type="InterPro" id="IPR001828">
    <property type="entry name" value="ANF_lig-bd_rcpt"/>
</dbReference>
<keyword evidence="2" id="KW-0812">Transmembrane</keyword>
<proteinExistence type="predicted"/>
<feature type="domain" description="Receptor ligand binding region" evidence="5">
    <location>
        <begin position="157"/>
        <end position="292"/>
    </location>
</feature>
<dbReference type="AlphaFoldDB" id="A0A3M0JQQ1"/>
<dbReference type="Gene3D" id="3.40.50.2300">
    <property type="match status" value="1"/>
</dbReference>
<name>A0A3M0JQQ1_HIRRU</name>
<reference evidence="6 7" key="1">
    <citation type="submission" date="2018-07" db="EMBL/GenBank/DDBJ databases">
        <title>A high quality draft genome assembly of the barn swallow (H. rustica rustica).</title>
        <authorList>
            <person name="Formenti G."/>
            <person name="Chiara M."/>
            <person name="Poveda L."/>
            <person name="Francoijs K.-J."/>
            <person name="Bonisoli-Alquati A."/>
            <person name="Canova L."/>
            <person name="Gianfranceschi L."/>
            <person name="Horner D.S."/>
            <person name="Saino N."/>
        </authorList>
    </citation>
    <scope>NUCLEOTIDE SEQUENCE [LARGE SCALE GENOMIC DNA]</scope>
    <source>
        <strain evidence="6">Chelidonia</strain>
        <tissue evidence="6">Blood</tissue>
    </source>
</reference>
<evidence type="ECO:0000259" key="5">
    <source>
        <dbReference type="Pfam" id="PF01094"/>
    </source>
</evidence>
<comment type="caution">
    <text evidence="6">The sequence shown here is derived from an EMBL/GenBank/DDBJ whole genome shotgun (WGS) entry which is preliminary data.</text>
</comment>
<comment type="subcellular location">
    <subcellularLocation>
        <location evidence="1">Membrane</location>
    </subcellularLocation>
</comment>
<dbReference type="SUPFAM" id="SSF53822">
    <property type="entry name" value="Periplasmic binding protein-like I"/>
    <property type="match status" value="1"/>
</dbReference>
<keyword evidence="3" id="KW-1133">Transmembrane helix</keyword>
<evidence type="ECO:0000313" key="6">
    <source>
        <dbReference type="EMBL" id="RMC03323.1"/>
    </source>
</evidence>
<organism evidence="6 7">
    <name type="scientific">Hirundo rustica rustica</name>
    <dbReference type="NCBI Taxonomy" id="333673"/>
    <lineage>
        <taxon>Eukaryota</taxon>
        <taxon>Metazoa</taxon>
        <taxon>Chordata</taxon>
        <taxon>Craniata</taxon>
        <taxon>Vertebrata</taxon>
        <taxon>Euteleostomi</taxon>
        <taxon>Archelosauria</taxon>
        <taxon>Archosauria</taxon>
        <taxon>Dinosauria</taxon>
        <taxon>Saurischia</taxon>
        <taxon>Theropoda</taxon>
        <taxon>Coelurosauria</taxon>
        <taxon>Aves</taxon>
        <taxon>Neognathae</taxon>
        <taxon>Neoaves</taxon>
        <taxon>Telluraves</taxon>
        <taxon>Australaves</taxon>
        <taxon>Passeriformes</taxon>
        <taxon>Sylvioidea</taxon>
        <taxon>Hirundinidae</taxon>
        <taxon>Hirundo</taxon>
    </lineage>
</organism>
<keyword evidence="4" id="KW-0472">Membrane</keyword>
<evidence type="ECO:0000313" key="7">
    <source>
        <dbReference type="Proteomes" id="UP000269221"/>
    </source>
</evidence>
<evidence type="ECO:0000256" key="2">
    <source>
        <dbReference type="ARBA" id="ARBA00022692"/>
    </source>
</evidence>
<evidence type="ECO:0000256" key="1">
    <source>
        <dbReference type="ARBA" id="ARBA00004370"/>
    </source>
</evidence>
<keyword evidence="7" id="KW-1185">Reference proteome</keyword>
<gene>
    <name evidence="6" type="ORF">DUI87_20519</name>
</gene>